<name>A0A0E9QTC2_ANGAN</name>
<evidence type="ECO:0000256" key="1">
    <source>
        <dbReference type="SAM" id="MobiDB-lite"/>
    </source>
</evidence>
<organism evidence="2">
    <name type="scientific">Anguilla anguilla</name>
    <name type="common">European freshwater eel</name>
    <name type="synonym">Muraena anguilla</name>
    <dbReference type="NCBI Taxonomy" id="7936"/>
    <lineage>
        <taxon>Eukaryota</taxon>
        <taxon>Metazoa</taxon>
        <taxon>Chordata</taxon>
        <taxon>Craniata</taxon>
        <taxon>Vertebrata</taxon>
        <taxon>Euteleostomi</taxon>
        <taxon>Actinopterygii</taxon>
        <taxon>Neopterygii</taxon>
        <taxon>Teleostei</taxon>
        <taxon>Anguilliformes</taxon>
        <taxon>Anguillidae</taxon>
        <taxon>Anguilla</taxon>
    </lineage>
</organism>
<reference evidence="2" key="2">
    <citation type="journal article" date="2015" name="Fish Shellfish Immunol.">
        <title>Early steps in the European eel (Anguilla anguilla)-Vibrio vulnificus interaction in the gills: Role of the RtxA13 toxin.</title>
        <authorList>
            <person name="Callol A."/>
            <person name="Pajuelo D."/>
            <person name="Ebbesson L."/>
            <person name="Teles M."/>
            <person name="MacKenzie S."/>
            <person name="Amaro C."/>
        </authorList>
    </citation>
    <scope>NUCLEOTIDE SEQUENCE</scope>
</reference>
<feature type="region of interest" description="Disordered" evidence="1">
    <location>
        <begin position="1"/>
        <end position="40"/>
    </location>
</feature>
<protein>
    <submittedName>
        <fullName evidence="2">Uncharacterized protein</fullName>
    </submittedName>
</protein>
<dbReference type="EMBL" id="GBXM01089067">
    <property type="protein sequence ID" value="JAH19510.1"/>
    <property type="molecule type" value="Transcribed_RNA"/>
</dbReference>
<sequence>MLEQVNFELEPPPTEVGVNLQPAPPPPSKEDSALSHGGAQ</sequence>
<dbReference type="AlphaFoldDB" id="A0A0E9QTC2"/>
<evidence type="ECO:0000313" key="2">
    <source>
        <dbReference type="EMBL" id="JAH19510.1"/>
    </source>
</evidence>
<proteinExistence type="predicted"/>
<accession>A0A0E9QTC2</accession>
<reference evidence="2" key="1">
    <citation type="submission" date="2014-11" db="EMBL/GenBank/DDBJ databases">
        <authorList>
            <person name="Amaro Gonzalez C."/>
        </authorList>
    </citation>
    <scope>NUCLEOTIDE SEQUENCE</scope>
</reference>